<proteinExistence type="predicted"/>
<keyword evidence="1" id="KW-1133">Transmembrane helix</keyword>
<evidence type="ECO:0008006" key="4">
    <source>
        <dbReference type="Google" id="ProtNLM"/>
    </source>
</evidence>
<dbReference type="InterPro" id="IPR052928">
    <property type="entry name" value="Desiccation-related_membrane"/>
</dbReference>
<dbReference type="Pfam" id="PF12732">
    <property type="entry name" value="YtxH"/>
    <property type="match status" value="1"/>
</dbReference>
<dbReference type="PANTHER" id="PTHR35792:SF2">
    <property type="entry name" value="GENERAL STRESS PROTEIN"/>
    <property type="match status" value="1"/>
</dbReference>
<keyword evidence="1" id="KW-0812">Transmembrane</keyword>
<dbReference type="InterPro" id="IPR024623">
    <property type="entry name" value="YtxH"/>
</dbReference>
<sequence length="115" mass="11619">MATKKDVKTFVIGTVAGAAVGVLTALLFAPKAGKELRKDIAEGAQQACETTVKLAGQVGETTGKIAKHVGSHTVQLAGKAKEAAGGVIGTVASWRTKGDDGEQAAIEETDTEKAG</sequence>
<protein>
    <recommendedName>
        <fullName evidence="4">General stress protein</fullName>
    </recommendedName>
</protein>
<accession>A0A9W5W8D7</accession>
<dbReference type="AlphaFoldDB" id="A0A9W5W8D7"/>
<dbReference type="PANTHER" id="PTHR35792">
    <property type="entry name" value="GENERAL STRESS PROTEIN"/>
    <property type="match status" value="1"/>
</dbReference>
<comment type="caution">
    <text evidence="2">The sequence shown here is derived from an EMBL/GenBank/DDBJ whole genome shotgun (WGS) entry which is preliminary data.</text>
</comment>
<name>A0A9W5W8D7_9BACL</name>
<keyword evidence="3" id="KW-1185">Reference proteome</keyword>
<evidence type="ECO:0000256" key="1">
    <source>
        <dbReference type="SAM" id="Phobius"/>
    </source>
</evidence>
<dbReference type="EMBL" id="JFHU01000051">
    <property type="protein sequence ID" value="EXX90813.1"/>
    <property type="molecule type" value="Genomic_DNA"/>
</dbReference>
<gene>
    <name evidence="2" type="ORF">BG53_12895</name>
</gene>
<evidence type="ECO:0000313" key="2">
    <source>
        <dbReference type="EMBL" id="EXX90813.1"/>
    </source>
</evidence>
<keyword evidence="1" id="KW-0472">Membrane</keyword>
<organism evidence="2 3">
    <name type="scientific">Paenibacillus darwinianus</name>
    <dbReference type="NCBI Taxonomy" id="1380763"/>
    <lineage>
        <taxon>Bacteria</taxon>
        <taxon>Bacillati</taxon>
        <taxon>Bacillota</taxon>
        <taxon>Bacilli</taxon>
        <taxon>Bacillales</taxon>
        <taxon>Paenibacillaceae</taxon>
        <taxon>Paenibacillus</taxon>
    </lineage>
</organism>
<feature type="transmembrane region" description="Helical" evidence="1">
    <location>
        <begin position="12"/>
        <end position="29"/>
    </location>
</feature>
<dbReference type="Proteomes" id="UP000053750">
    <property type="component" value="Unassembled WGS sequence"/>
</dbReference>
<reference evidence="2 3" key="1">
    <citation type="submission" date="2014-02" db="EMBL/GenBank/DDBJ databases">
        <title>Genome sequence of Paenibacillus darwinianus reveals adaptive mechanisms for survival in Antarctic soils.</title>
        <authorList>
            <person name="Dsouza M."/>
            <person name="Taylor M.W."/>
            <person name="Turner S.J."/>
            <person name="Aislabie J."/>
        </authorList>
    </citation>
    <scope>NUCLEOTIDE SEQUENCE [LARGE SCALE GENOMIC DNA]</scope>
    <source>
        <strain evidence="2 3">CE1</strain>
    </source>
</reference>
<evidence type="ECO:0000313" key="3">
    <source>
        <dbReference type="Proteomes" id="UP000053750"/>
    </source>
</evidence>